<organism evidence="1 2">
    <name type="scientific">Mya arenaria</name>
    <name type="common">Soft-shell clam</name>
    <dbReference type="NCBI Taxonomy" id="6604"/>
    <lineage>
        <taxon>Eukaryota</taxon>
        <taxon>Metazoa</taxon>
        <taxon>Spiralia</taxon>
        <taxon>Lophotrochozoa</taxon>
        <taxon>Mollusca</taxon>
        <taxon>Bivalvia</taxon>
        <taxon>Autobranchia</taxon>
        <taxon>Heteroconchia</taxon>
        <taxon>Euheterodonta</taxon>
        <taxon>Imparidentia</taxon>
        <taxon>Neoheterodontei</taxon>
        <taxon>Myida</taxon>
        <taxon>Myoidea</taxon>
        <taxon>Myidae</taxon>
        <taxon>Mya</taxon>
    </lineage>
</organism>
<protein>
    <submittedName>
        <fullName evidence="1">Uncharacterized protein</fullName>
    </submittedName>
</protein>
<dbReference type="Proteomes" id="UP001164746">
    <property type="component" value="Chromosome 8"/>
</dbReference>
<gene>
    <name evidence="1" type="ORF">MAR_025642</name>
</gene>
<evidence type="ECO:0000313" key="2">
    <source>
        <dbReference type="Proteomes" id="UP001164746"/>
    </source>
</evidence>
<evidence type="ECO:0000313" key="1">
    <source>
        <dbReference type="EMBL" id="WAR11462.1"/>
    </source>
</evidence>
<accession>A0ABY7EQS8</accession>
<proteinExistence type="predicted"/>
<keyword evidence="2" id="KW-1185">Reference proteome</keyword>
<reference evidence="1" key="1">
    <citation type="submission" date="2022-11" db="EMBL/GenBank/DDBJ databases">
        <title>Centuries of genome instability and evolution in soft-shell clam transmissible cancer (bioRxiv).</title>
        <authorList>
            <person name="Hart S.F.M."/>
            <person name="Yonemitsu M.A."/>
            <person name="Giersch R.M."/>
            <person name="Beal B.F."/>
            <person name="Arriagada G."/>
            <person name="Davis B.W."/>
            <person name="Ostrander E.A."/>
            <person name="Goff S.P."/>
            <person name="Metzger M.J."/>
        </authorList>
    </citation>
    <scope>NUCLEOTIDE SEQUENCE</scope>
    <source>
        <strain evidence="1">MELC-2E11</strain>
        <tissue evidence="1">Siphon/mantle</tissue>
    </source>
</reference>
<name>A0ABY7EQS8_MYAAR</name>
<sequence>MKHTNDRKVYERKLKELLEESRALYSRNHIPNEDLPEFPPVPQKPDKKVLEQISETDHIVGCGDRFGTLLVLIDEEVEDRVKIEGKLISKLKDLGFEDGDLDFKYVPRGLQYFVKVKSGDIINCSDANSFGTLAGFAYQDENGTDDNKKVFALFSRHLVVFCSNSELNVGGRIIGHILKTNDEGVDIAAAEVYSDLINACKYEFLTEERTSKTCVTFDPSTNDILLAGALVHLVGAASEEIGLGKIAVQNLFSKQAHGMNTILIENRASNKHVFCEPGDSGAMILSYSPDEDNLVALGMLMGTAKNGKEDMTVFAKPFPPSKKENRGTYGKDVAGQIDRIAQNNGYAICVFKCCVGDEVHAKRTLITWGSKCHYVQNVALVIKYMPRERSLLGELNVKHYEGKNKARERSGSGVEIANVYRTLSGWIST</sequence>
<dbReference type="EMBL" id="CP111019">
    <property type="protein sequence ID" value="WAR11462.1"/>
    <property type="molecule type" value="Genomic_DNA"/>
</dbReference>